<evidence type="ECO:0000256" key="1">
    <source>
        <dbReference type="ARBA" id="ARBA00023002"/>
    </source>
</evidence>
<dbReference type="InterPro" id="IPR036291">
    <property type="entry name" value="NAD(P)-bd_dom_sf"/>
</dbReference>
<evidence type="ECO:0000313" key="6">
    <source>
        <dbReference type="EMBL" id="KAH3747966.1"/>
    </source>
</evidence>
<dbReference type="CDD" id="cd05301">
    <property type="entry name" value="GDH"/>
    <property type="match status" value="1"/>
</dbReference>
<gene>
    <name evidence="6" type="ORF">DPMN_182402</name>
</gene>
<comment type="similarity">
    <text evidence="3">Belongs to the D-isomer specific 2-hydroxyacid dehydrogenase family.</text>
</comment>
<dbReference type="InterPro" id="IPR006140">
    <property type="entry name" value="D-isomer_DH_NAD-bd"/>
</dbReference>
<keyword evidence="1 3" id="KW-0560">Oxidoreductase</keyword>
<reference evidence="6" key="2">
    <citation type="submission" date="2020-11" db="EMBL/GenBank/DDBJ databases">
        <authorList>
            <person name="McCartney M.A."/>
            <person name="Auch B."/>
            <person name="Kono T."/>
            <person name="Mallez S."/>
            <person name="Becker A."/>
            <person name="Gohl D.M."/>
            <person name="Silverstein K.A.T."/>
            <person name="Koren S."/>
            <person name="Bechman K.B."/>
            <person name="Herman A."/>
            <person name="Abrahante J.E."/>
            <person name="Garbe J."/>
        </authorList>
    </citation>
    <scope>NUCLEOTIDE SEQUENCE</scope>
    <source>
        <strain evidence="6">Duluth1</strain>
        <tissue evidence="6">Whole animal</tissue>
    </source>
</reference>
<dbReference type="InterPro" id="IPR006139">
    <property type="entry name" value="D-isomer_2_OHA_DH_cat_dom"/>
</dbReference>
<dbReference type="PANTHER" id="PTHR10996">
    <property type="entry name" value="2-HYDROXYACID DEHYDROGENASE-RELATED"/>
    <property type="match status" value="1"/>
</dbReference>
<dbReference type="GO" id="GO:0008465">
    <property type="term" value="F:hydroxypyruvate reductase (NADH) activity"/>
    <property type="evidence" value="ECO:0007669"/>
    <property type="project" value="TreeGrafter"/>
</dbReference>
<name>A0A9D4DFE1_DREPO</name>
<evidence type="ECO:0000256" key="3">
    <source>
        <dbReference type="RuleBase" id="RU003719"/>
    </source>
</evidence>
<evidence type="ECO:0000259" key="4">
    <source>
        <dbReference type="Pfam" id="PF00389"/>
    </source>
</evidence>
<comment type="caution">
    <text evidence="6">The sequence shown here is derived from an EMBL/GenBank/DDBJ whole genome shotgun (WGS) entry which is preliminary data.</text>
</comment>
<dbReference type="Proteomes" id="UP000828390">
    <property type="component" value="Unassembled WGS sequence"/>
</dbReference>
<dbReference type="PROSITE" id="PS00671">
    <property type="entry name" value="D_2_HYDROXYACID_DH_3"/>
    <property type="match status" value="1"/>
</dbReference>
<accession>A0A9D4DFE1</accession>
<dbReference type="AlphaFoldDB" id="A0A9D4DFE1"/>
<organism evidence="6 7">
    <name type="scientific">Dreissena polymorpha</name>
    <name type="common">Zebra mussel</name>
    <name type="synonym">Mytilus polymorpha</name>
    <dbReference type="NCBI Taxonomy" id="45954"/>
    <lineage>
        <taxon>Eukaryota</taxon>
        <taxon>Metazoa</taxon>
        <taxon>Spiralia</taxon>
        <taxon>Lophotrochozoa</taxon>
        <taxon>Mollusca</taxon>
        <taxon>Bivalvia</taxon>
        <taxon>Autobranchia</taxon>
        <taxon>Heteroconchia</taxon>
        <taxon>Euheterodonta</taxon>
        <taxon>Imparidentia</taxon>
        <taxon>Neoheterodontei</taxon>
        <taxon>Myida</taxon>
        <taxon>Dreissenoidea</taxon>
        <taxon>Dreissenidae</taxon>
        <taxon>Dreissena</taxon>
    </lineage>
</organism>
<dbReference type="InterPro" id="IPR029753">
    <property type="entry name" value="D-isomer_DH_CS"/>
</dbReference>
<dbReference type="Pfam" id="PF02826">
    <property type="entry name" value="2-Hacid_dh_C"/>
    <property type="match status" value="1"/>
</dbReference>
<dbReference type="GO" id="GO:0030267">
    <property type="term" value="F:glyoxylate reductase (NADPH) activity"/>
    <property type="evidence" value="ECO:0007669"/>
    <property type="project" value="TreeGrafter"/>
</dbReference>
<protein>
    <recommendedName>
        <fullName evidence="2">Glyoxylate reductase/hydroxypyruvate reductase</fullName>
    </recommendedName>
</protein>
<dbReference type="EMBL" id="JAIWYP010000010">
    <property type="protein sequence ID" value="KAH3747966.1"/>
    <property type="molecule type" value="Genomic_DNA"/>
</dbReference>
<feature type="domain" description="D-isomer specific 2-hydroxyacid dehydrogenase catalytic" evidence="4">
    <location>
        <begin position="47"/>
        <end position="361"/>
    </location>
</feature>
<reference evidence="6" key="1">
    <citation type="journal article" date="2019" name="bioRxiv">
        <title>The Genome of the Zebra Mussel, Dreissena polymorpha: A Resource for Invasive Species Research.</title>
        <authorList>
            <person name="McCartney M.A."/>
            <person name="Auch B."/>
            <person name="Kono T."/>
            <person name="Mallez S."/>
            <person name="Zhang Y."/>
            <person name="Obille A."/>
            <person name="Becker A."/>
            <person name="Abrahante J.E."/>
            <person name="Garbe J."/>
            <person name="Badalamenti J.P."/>
            <person name="Herman A."/>
            <person name="Mangelson H."/>
            <person name="Liachko I."/>
            <person name="Sullivan S."/>
            <person name="Sone E.D."/>
            <person name="Koren S."/>
            <person name="Silverstein K.A.T."/>
            <person name="Beckman K.B."/>
            <person name="Gohl D.M."/>
        </authorList>
    </citation>
    <scope>NUCLEOTIDE SEQUENCE</scope>
    <source>
        <strain evidence="6">Duluth1</strain>
        <tissue evidence="6">Whole animal</tissue>
    </source>
</reference>
<dbReference type="PANTHER" id="PTHR10996:SF277">
    <property type="entry name" value="GLYOXYLATE REDUCTASE_HYDROXYPYRUVATE REDUCTASE"/>
    <property type="match status" value="1"/>
</dbReference>
<dbReference type="FunFam" id="3.40.50.720:FF:000026">
    <property type="entry name" value="Glyoxylate/hydroxypyruvate reductase B"/>
    <property type="match status" value="1"/>
</dbReference>
<dbReference type="Pfam" id="PF00389">
    <property type="entry name" value="2-Hacid_dh"/>
    <property type="match status" value="1"/>
</dbReference>
<dbReference type="InterPro" id="IPR050223">
    <property type="entry name" value="D-isomer_2-hydroxyacid_DH"/>
</dbReference>
<sequence>MKTITRSFSVLSIISSFVGNANSTHLINGRRMYLSYRKMSTKLKPKVFVTRRVPEDGINLLRQKCEVTQWDRDEAIPRHEILNGVKGVDGLFCLLTDKIDEEVLSTAGENLRVVGTMSVGYDHVDLSACRKRGIPVGYTPDVLTSATAELTMALLLTVSRRIQEGVTAVKDGSWGTWAPLWLCGQGLEGATVGVVGLGRIGFAVAQRLKPFGVSKILYTGQSEKASSAQLPAEYVTFDKLLNDSDFVIGCCALNSKTTGLFNADTFKKMKKNAIFINTSRGGLVNQDDLYTALKNGDILAAGLDVTSPEPLPTSHPLLTLENCVVLPHIGSATLKARNAMSELCARNIVAALYGEPIPCQVK</sequence>
<dbReference type="OrthoDB" id="298012at2759"/>
<evidence type="ECO:0000256" key="2">
    <source>
        <dbReference type="ARBA" id="ARBA00073306"/>
    </source>
</evidence>
<evidence type="ECO:0000259" key="5">
    <source>
        <dbReference type="Pfam" id="PF02826"/>
    </source>
</evidence>
<dbReference type="SUPFAM" id="SSF52283">
    <property type="entry name" value="Formate/glycerate dehydrogenase catalytic domain-like"/>
    <property type="match status" value="1"/>
</dbReference>
<dbReference type="SUPFAM" id="SSF51735">
    <property type="entry name" value="NAD(P)-binding Rossmann-fold domains"/>
    <property type="match status" value="1"/>
</dbReference>
<dbReference type="GO" id="GO:0051287">
    <property type="term" value="F:NAD binding"/>
    <property type="evidence" value="ECO:0007669"/>
    <property type="project" value="InterPro"/>
</dbReference>
<keyword evidence="7" id="KW-1185">Reference proteome</keyword>
<proteinExistence type="inferred from homology"/>
<feature type="domain" description="D-isomer specific 2-hydroxyacid dehydrogenase NAD-binding" evidence="5">
    <location>
        <begin position="152"/>
        <end position="330"/>
    </location>
</feature>
<dbReference type="GO" id="GO:0005829">
    <property type="term" value="C:cytosol"/>
    <property type="evidence" value="ECO:0007669"/>
    <property type="project" value="TreeGrafter"/>
</dbReference>
<evidence type="ECO:0000313" key="7">
    <source>
        <dbReference type="Proteomes" id="UP000828390"/>
    </source>
</evidence>
<dbReference type="Gene3D" id="3.40.50.720">
    <property type="entry name" value="NAD(P)-binding Rossmann-like Domain"/>
    <property type="match status" value="2"/>
</dbReference>